<proteinExistence type="predicted"/>
<dbReference type="RefSeq" id="WP_150625058.1">
    <property type="nucleotide sequence ID" value="NZ_CABPSQ010000002.1"/>
</dbReference>
<evidence type="ECO:0000256" key="2">
    <source>
        <dbReference type="ARBA" id="ARBA00023125"/>
    </source>
</evidence>
<evidence type="ECO:0000259" key="4">
    <source>
        <dbReference type="PROSITE" id="PS01124"/>
    </source>
</evidence>
<gene>
    <name evidence="5" type="ORF">PCA31118_02031</name>
</gene>
<dbReference type="SMART" id="SM00342">
    <property type="entry name" value="HTH_ARAC"/>
    <property type="match status" value="1"/>
</dbReference>
<dbReference type="InterPro" id="IPR009057">
    <property type="entry name" value="Homeodomain-like_sf"/>
</dbReference>
<dbReference type="GO" id="GO:0003700">
    <property type="term" value="F:DNA-binding transcription factor activity"/>
    <property type="evidence" value="ECO:0007669"/>
    <property type="project" value="InterPro"/>
</dbReference>
<accession>A0A5E4ZW21</accession>
<feature type="domain" description="HTH araC/xylS-type" evidence="4">
    <location>
        <begin position="187"/>
        <end position="284"/>
    </location>
</feature>
<dbReference type="Proteomes" id="UP000414136">
    <property type="component" value="Unassembled WGS sequence"/>
</dbReference>
<dbReference type="AlphaFoldDB" id="A0A5E4ZW21"/>
<dbReference type="EMBL" id="CABPSQ010000002">
    <property type="protein sequence ID" value="VVE65494.1"/>
    <property type="molecule type" value="Genomic_DNA"/>
</dbReference>
<dbReference type="PROSITE" id="PS00041">
    <property type="entry name" value="HTH_ARAC_FAMILY_1"/>
    <property type="match status" value="1"/>
</dbReference>
<organism evidence="5 6">
    <name type="scientific">Pandoraea captiosa</name>
    <dbReference type="NCBI Taxonomy" id="2508302"/>
    <lineage>
        <taxon>Bacteria</taxon>
        <taxon>Pseudomonadati</taxon>
        <taxon>Pseudomonadota</taxon>
        <taxon>Betaproteobacteria</taxon>
        <taxon>Burkholderiales</taxon>
        <taxon>Burkholderiaceae</taxon>
        <taxon>Pandoraea</taxon>
    </lineage>
</organism>
<evidence type="ECO:0000313" key="6">
    <source>
        <dbReference type="Proteomes" id="UP000414136"/>
    </source>
</evidence>
<evidence type="ECO:0000256" key="1">
    <source>
        <dbReference type="ARBA" id="ARBA00023015"/>
    </source>
</evidence>
<dbReference type="Pfam" id="PF12833">
    <property type="entry name" value="HTH_18"/>
    <property type="match status" value="1"/>
</dbReference>
<keyword evidence="2" id="KW-0238">DNA-binding</keyword>
<reference evidence="5 6" key="1">
    <citation type="submission" date="2019-08" db="EMBL/GenBank/DDBJ databases">
        <authorList>
            <person name="Peeters C."/>
        </authorList>
    </citation>
    <scope>NUCLEOTIDE SEQUENCE [LARGE SCALE GENOMIC DNA]</scope>
    <source>
        <strain evidence="5 6">LMG 31118</strain>
    </source>
</reference>
<keyword evidence="6" id="KW-1185">Reference proteome</keyword>
<sequence length="294" mass="31883">MRPDTAPHPRDIQRDIHARPDIGLTARVIQGNELRIASVHLERNALIVVDKGIKTVTTGDGVRVRATPGQALVVRGAQTVDFTNVLASDGTYEARWLIFDDALLLDERYRRDATSAGRAAAERQSVVAIGKVGGQFHASFEAAREALSPVDLVPEGVARLRVLEVAYWLLARGVALAPHAARTSVAARIRHLIAADVDASWPSAIVSGRLAMSEATLRRRLSAEGTSLTEVVADVRMTTALTMLQATSRPISDVAMSVGYESPSRFSVRFRERFGFSPSAVRDPDRGDRSERGA</sequence>
<name>A0A5E4ZW21_9BURK</name>
<dbReference type="OrthoDB" id="8584243at2"/>
<evidence type="ECO:0000256" key="3">
    <source>
        <dbReference type="ARBA" id="ARBA00023163"/>
    </source>
</evidence>
<dbReference type="Gene3D" id="1.10.10.60">
    <property type="entry name" value="Homeodomain-like"/>
    <property type="match status" value="1"/>
</dbReference>
<dbReference type="PROSITE" id="PS01124">
    <property type="entry name" value="HTH_ARAC_FAMILY_2"/>
    <property type="match status" value="1"/>
</dbReference>
<protein>
    <submittedName>
        <fullName evidence="5">AraC family transcriptional regulator</fullName>
    </submittedName>
</protein>
<dbReference type="SUPFAM" id="SSF46689">
    <property type="entry name" value="Homeodomain-like"/>
    <property type="match status" value="1"/>
</dbReference>
<dbReference type="InterPro" id="IPR018062">
    <property type="entry name" value="HTH_AraC-typ_CS"/>
</dbReference>
<keyword evidence="3" id="KW-0804">Transcription</keyword>
<dbReference type="GO" id="GO:0000976">
    <property type="term" value="F:transcription cis-regulatory region binding"/>
    <property type="evidence" value="ECO:0007669"/>
    <property type="project" value="TreeGrafter"/>
</dbReference>
<dbReference type="PANTHER" id="PTHR47894">
    <property type="entry name" value="HTH-TYPE TRANSCRIPTIONAL REGULATOR GADX"/>
    <property type="match status" value="1"/>
</dbReference>
<evidence type="ECO:0000313" key="5">
    <source>
        <dbReference type="EMBL" id="VVE65494.1"/>
    </source>
</evidence>
<dbReference type="GO" id="GO:0005829">
    <property type="term" value="C:cytosol"/>
    <property type="evidence" value="ECO:0007669"/>
    <property type="project" value="TreeGrafter"/>
</dbReference>
<keyword evidence="1" id="KW-0805">Transcription regulation</keyword>
<dbReference type="PANTHER" id="PTHR47894:SF4">
    <property type="entry name" value="HTH-TYPE TRANSCRIPTIONAL REGULATOR GADX"/>
    <property type="match status" value="1"/>
</dbReference>
<dbReference type="PRINTS" id="PR00032">
    <property type="entry name" value="HTHARAC"/>
</dbReference>
<dbReference type="InterPro" id="IPR018060">
    <property type="entry name" value="HTH_AraC"/>
</dbReference>
<dbReference type="InterPro" id="IPR020449">
    <property type="entry name" value="Tscrpt_reg_AraC-type_HTH"/>
</dbReference>